<evidence type="ECO:0000313" key="2">
    <source>
        <dbReference type="Proteomes" id="UP001355207"/>
    </source>
</evidence>
<dbReference type="EMBL" id="CP144107">
    <property type="protein sequence ID" value="WWC92325.1"/>
    <property type="molecule type" value="Genomic_DNA"/>
</dbReference>
<sequence length="77" mass="8844">MVSACIKSKKAREYTDKKNARIGGMHSNVNSIIDQWKSVLPDKWQKALQKGMNESVELHNQDYRWVHVASVFAKELA</sequence>
<accession>A0AAX4K676</accession>
<protein>
    <submittedName>
        <fullName evidence="1">Uncharacterized protein</fullName>
    </submittedName>
</protein>
<name>A0AAX4K676_9TREE</name>
<reference evidence="1 2" key="1">
    <citation type="submission" date="2024-01" db="EMBL/GenBank/DDBJ databases">
        <title>Comparative genomics of Cryptococcus and Kwoniella reveals pathogenesis evolution and contrasting modes of karyotype evolution via chromosome fusion or intercentromeric recombination.</title>
        <authorList>
            <person name="Coelho M.A."/>
            <person name="David-Palma M."/>
            <person name="Shea T."/>
            <person name="Bowers K."/>
            <person name="McGinley-Smith S."/>
            <person name="Mohammad A.W."/>
            <person name="Gnirke A."/>
            <person name="Yurkov A.M."/>
            <person name="Nowrousian M."/>
            <person name="Sun S."/>
            <person name="Cuomo C.A."/>
            <person name="Heitman J."/>
        </authorList>
    </citation>
    <scope>NUCLEOTIDE SEQUENCE [LARGE SCALE GENOMIC DNA]</scope>
    <source>
        <strain evidence="1 2">CBS 6074</strain>
    </source>
</reference>
<gene>
    <name evidence="1" type="ORF">L201_007279</name>
</gene>
<dbReference type="GeneID" id="91097948"/>
<evidence type="ECO:0000313" key="1">
    <source>
        <dbReference type="EMBL" id="WWC92325.1"/>
    </source>
</evidence>
<dbReference type="Proteomes" id="UP001355207">
    <property type="component" value="Chromosome 10"/>
</dbReference>
<proteinExistence type="predicted"/>
<dbReference type="RefSeq" id="XP_066079087.1">
    <property type="nucleotide sequence ID" value="XM_066222990.1"/>
</dbReference>
<organism evidence="1 2">
    <name type="scientific">Kwoniella dendrophila CBS 6074</name>
    <dbReference type="NCBI Taxonomy" id="1295534"/>
    <lineage>
        <taxon>Eukaryota</taxon>
        <taxon>Fungi</taxon>
        <taxon>Dikarya</taxon>
        <taxon>Basidiomycota</taxon>
        <taxon>Agaricomycotina</taxon>
        <taxon>Tremellomycetes</taxon>
        <taxon>Tremellales</taxon>
        <taxon>Cryptococcaceae</taxon>
        <taxon>Kwoniella</taxon>
    </lineage>
</organism>
<dbReference type="AlphaFoldDB" id="A0AAX4K676"/>
<keyword evidence="2" id="KW-1185">Reference proteome</keyword>